<sequence>MAVEYKRREFRVKWIIVRQTKVSQGRHGQEIRPIRRHKVIEAKVKVPYFLEIGDLRRNGTIEIVVENTDILKLCQTTDLRWKGSIERIVAQVQDKELRQSTNGRGYWTFQTAIDEFKAGEIGKWGEVKLGYGTRNVCIREINLGNCSGCIAGNGSPVAEVVEIGEPPRVERRRSKRQAVLPLDKCFSL</sequence>
<reference evidence="1 2" key="1">
    <citation type="submission" date="2013-09" db="EMBL/GenBank/DDBJ databases">
        <title>Corchorus capsularis genome sequencing.</title>
        <authorList>
            <person name="Alam M."/>
            <person name="Haque M.S."/>
            <person name="Islam M.S."/>
            <person name="Emdad E.M."/>
            <person name="Islam M.M."/>
            <person name="Ahmed B."/>
            <person name="Halim A."/>
            <person name="Hossen Q.M.M."/>
            <person name="Hossain M.Z."/>
            <person name="Ahmed R."/>
            <person name="Khan M.M."/>
            <person name="Islam R."/>
            <person name="Rashid M.M."/>
            <person name="Khan S.A."/>
            <person name="Rahman M.S."/>
            <person name="Alam M."/>
        </authorList>
    </citation>
    <scope>NUCLEOTIDE SEQUENCE [LARGE SCALE GENOMIC DNA]</scope>
    <source>
        <strain evidence="2">cv. CVL-1</strain>
        <tissue evidence="1">Whole seedling</tissue>
    </source>
</reference>
<accession>A0A1R3FV24</accession>
<keyword evidence="2" id="KW-1185">Reference proteome</keyword>
<evidence type="ECO:0000313" key="2">
    <source>
        <dbReference type="Proteomes" id="UP000188268"/>
    </source>
</evidence>
<proteinExistence type="predicted"/>
<protein>
    <submittedName>
        <fullName evidence="1">Uncharacterized protein</fullName>
    </submittedName>
</protein>
<dbReference type="Proteomes" id="UP000188268">
    <property type="component" value="Unassembled WGS sequence"/>
</dbReference>
<gene>
    <name evidence="1" type="ORF">CCACVL1_30839</name>
</gene>
<dbReference type="EMBL" id="AWWV01016412">
    <property type="protein sequence ID" value="OMO49691.1"/>
    <property type="molecule type" value="Genomic_DNA"/>
</dbReference>
<feature type="non-terminal residue" evidence="1">
    <location>
        <position position="188"/>
    </location>
</feature>
<comment type="caution">
    <text evidence="1">The sequence shown here is derived from an EMBL/GenBank/DDBJ whole genome shotgun (WGS) entry which is preliminary data.</text>
</comment>
<dbReference type="AlphaFoldDB" id="A0A1R3FV24"/>
<organism evidence="1 2">
    <name type="scientific">Corchorus capsularis</name>
    <name type="common">Jute</name>
    <dbReference type="NCBI Taxonomy" id="210143"/>
    <lineage>
        <taxon>Eukaryota</taxon>
        <taxon>Viridiplantae</taxon>
        <taxon>Streptophyta</taxon>
        <taxon>Embryophyta</taxon>
        <taxon>Tracheophyta</taxon>
        <taxon>Spermatophyta</taxon>
        <taxon>Magnoliopsida</taxon>
        <taxon>eudicotyledons</taxon>
        <taxon>Gunneridae</taxon>
        <taxon>Pentapetalae</taxon>
        <taxon>rosids</taxon>
        <taxon>malvids</taxon>
        <taxon>Malvales</taxon>
        <taxon>Malvaceae</taxon>
        <taxon>Grewioideae</taxon>
        <taxon>Apeibeae</taxon>
        <taxon>Corchorus</taxon>
    </lineage>
</organism>
<evidence type="ECO:0000313" key="1">
    <source>
        <dbReference type="EMBL" id="OMO49691.1"/>
    </source>
</evidence>
<name>A0A1R3FV24_COCAP</name>
<dbReference type="Gramene" id="OMO49691">
    <property type="protein sequence ID" value="OMO49691"/>
    <property type="gene ID" value="CCACVL1_30839"/>
</dbReference>